<evidence type="ECO:0000256" key="1">
    <source>
        <dbReference type="ARBA" id="ARBA00012513"/>
    </source>
</evidence>
<reference evidence="12" key="1">
    <citation type="submission" date="2006-10" db="EMBL/GenBank/DDBJ databases">
        <authorList>
            <person name="Amadeo P."/>
            <person name="Zhao Q."/>
            <person name="Wortman J."/>
            <person name="Fraser-Liggett C."/>
            <person name="Carlton J."/>
        </authorList>
    </citation>
    <scope>NUCLEOTIDE SEQUENCE</scope>
    <source>
        <strain evidence="12">G3</strain>
    </source>
</reference>
<proteinExistence type="inferred from homology"/>
<dbReference type="InterPro" id="IPR000719">
    <property type="entry name" value="Prot_kinase_dom"/>
</dbReference>
<dbReference type="InterPro" id="IPR011009">
    <property type="entry name" value="Kinase-like_dom_sf"/>
</dbReference>
<dbReference type="GO" id="GO:0006974">
    <property type="term" value="P:DNA damage response"/>
    <property type="evidence" value="ECO:0000318"/>
    <property type="project" value="GO_Central"/>
</dbReference>
<dbReference type="SMART" id="SM00220">
    <property type="entry name" value="S_TKc"/>
    <property type="match status" value="1"/>
</dbReference>
<dbReference type="GO" id="GO:0005829">
    <property type="term" value="C:cytosol"/>
    <property type="evidence" value="ECO:0000318"/>
    <property type="project" value="GO_Central"/>
</dbReference>
<evidence type="ECO:0000256" key="6">
    <source>
        <dbReference type="ARBA" id="ARBA00022840"/>
    </source>
</evidence>
<gene>
    <name evidence="12" type="ORF">TVAG_467810</name>
</gene>
<dbReference type="InParanoid" id="A2E0M1"/>
<keyword evidence="2 10" id="KW-0723">Serine/threonine-protein kinase</keyword>
<dbReference type="PROSITE" id="PS50011">
    <property type="entry name" value="PROTEIN_KINASE_DOM"/>
    <property type="match status" value="1"/>
</dbReference>
<dbReference type="GO" id="GO:0051726">
    <property type="term" value="P:regulation of cell cycle"/>
    <property type="evidence" value="ECO:0000318"/>
    <property type="project" value="GO_Central"/>
</dbReference>
<evidence type="ECO:0000313" key="13">
    <source>
        <dbReference type="Proteomes" id="UP000001542"/>
    </source>
</evidence>
<evidence type="ECO:0000313" key="12">
    <source>
        <dbReference type="EMBL" id="EAY13766.1"/>
    </source>
</evidence>
<keyword evidence="13" id="KW-1185">Reference proteome</keyword>
<dbReference type="InterPro" id="IPR045216">
    <property type="entry name" value="CK2_alpha"/>
</dbReference>
<reference evidence="12" key="2">
    <citation type="journal article" date="2007" name="Science">
        <title>Draft genome sequence of the sexually transmitted pathogen Trichomonas vaginalis.</title>
        <authorList>
            <person name="Carlton J.M."/>
            <person name="Hirt R.P."/>
            <person name="Silva J.C."/>
            <person name="Delcher A.L."/>
            <person name="Schatz M."/>
            <person name="Zhao Q."/>
            <person name="Wortman J.R."/>
            <person name="Bidwell S.L."/>
            <person name="Alsmark U.C.M."/>
            <person name="Besteiro S."/>
            <person name="Sicheritz-Ponten T."/>
            <person name="Noel C.J."/>
            <person name="Dacks J.B."/>
            <person name="Foster P.G."/>
            <person name="Simillion C."/>
            <person name="Van de Peer Y."/>
            <person name="Miranda-Saavedra D."/>
            <person name="Barton G.J."/>
            <person name="Westrop G.D."/>
            <person name="Mueller S."/>
            <person name="Dessi D."/>
            <person name="Fiori P.L."/>
            <person name="Ren Q."/>
            <person name="Paulsen I."/>
            <person name="Zhang H."/>
            <person name="Bastida-Corcuera F.D."/>
            <person name="Simoes-Barbosa A."/>
            <person name="Brown M.T."/>
            <person name="Hayes R.D."/>
            <person name="Mukherjee M."/>
            <person name="Okumura C.Y."/>
            <person name="Schneider R."/>
            <person name="Smith A.J."/>
            <person name="Vanacova S."/>
            <person name="Villalvazo M."/>
            <person name="Haas B.J."/>
            <person name="Pertea M."/>
            <person name="Feldblyum T.V."/>
            <person name="Utterback T.R."/>
            <person name="Shu C.L."/>
            <person name="Osoegawa K."/>
            <person name="de Jong P.J."/>
            <person name="Hrdy I."/>
            <person name="Horvathova L."/>
            <person name="Zubacova Z."/>
            <person name="Dolezal P."/>
            <person name="Malik S.B."/>
            <person name="Logsdon J.M. Jr."/>
            <person name="Henze K."/>
            <person name="Gupta A."/>
            <person name="Wang C.C."/>
            <person name="Dunne R.L."/>
            <person name="Upcroft J.A."/>
            <person name="Upcroft P."/>
            <person name="White O."/>
            <person name="Salzberg S.L."/>
            <person name="Tang P."/>
            <person name="Chiu C.-H."/>
            <person name="Lee Y.-S."/>
            <person name="Embley T.M."/>
            <person name="Coombs G.H."/>
            <person name="Mottram J.C."/>
            <person name="Tachezy J."/>
            <person name="Fraser-Liggett C.M."/>
            <person name="Johnson P.J."/>
        </authorList>
    </citation>
    <scope>NUCLEOTIDE SEQUENCE [LARGE SCALE GENOMIC DNA]</scope>
    <source>
        <strain evidence="12">G3</strain>
    </source>
</reference>
<dbReference type="VEuPathDB" id="TrichDB:TVAG_467810"/>
<dbReference type="GO" id="GO:0005524">
    <property type="term" value="F:ATP binding"/>
    <property type="evidence" value="ECO:0007669"/>
    <property type="project" value="UniProtKB-UniRule"/>
</dbReference>
<dbReference type="EC" id="2.7.11.1" evidence="1"/>
<dbReference type="KEGG" id="tva:4771755"/>
<dbReference type="InterPro" id="IPR017441">
    <property type="entry name" value="Protein_kinase_ATP_BS"/>
</dbReference>
<comment type="similarity">
    <text evidence="10">Belongs to the protein kinase superfamily.</text>
</comment>
<name>A2E0M1_TRIV3</name>
<evidence type="ECO:0000259" key="11">
    <source>
        <dbReference type="PROSITE" id="PS50011"/>
    </source>
</evidence>
<evidence type="ECO:0000256" key="3">
    <source>
        <dbReference type="ARBA" id="ARBA00022679"/>
    </source>
</evidence>
<dbReference type="Gene3D" id="1.10.510.10">
    <property type="entry name" value="Transferase(Phosphotransferase) domain 1"/>
    <property type="match status" value="1"/>
</dbReference>
<dbReference type="InterPro" id="IPR008271">
    <property type="entry name" value="Ser/Thr_kinase_AS"/>
</dbReference>
<dbReference type="Pfam" id="PF00069">
    <property type="entry name" value="Pkinase"/>
    <property type="match status" value="1"/>
</dbReference>
<dbReference type="OrthoDB" id="10254671at2759"/>
<dbReference type="eggNOG" id="KOG0668">
    <property type="taxonomic scope" value="Eukaryota"/>
</dbReference>
<dbReference type="AlphaFoldDB" id="A2E0M1"/>
<dbReference type="PROSITE" id="PS00107">
    <property type="entry name" value="PROTEIN_KINASE_ATP"/>
    <property type="match status" value="1"/>
</dbReference>
<organism evidence="12 13">
    <name type="scientific">Trichomonas vaginalis (strain ATCC PRA-98 / G3)</name>
    <dbReference type="NCBI Taxonomy" id="412133"/>
    <lineage>
        <taxon>Eukaryota</taxon>
        <taxon>Metamonada</taxon>
        <taxon>Parabasalia</taxon>
        <taxon>Trichomonadida</taxon>
        <taxon>Trichomonadidae</taxon>
        <taxon>Trichomonas</taxon>
    </lineage>
</organism>
<evidence type="ECO:0000256" key="9">
    <source>
        <dbReference type="PROSITE-ProRule" id="PRU10141"/>
    </source>
</evidence>
<protein>
    <recommendedName>
        <fullName evidence="1">non-specific serine/threonine protein kinase</fullName>
        <ecNumber evidence="1">2.7.11.1</ecNumber>
    </recommendedName>
</protein>
<evidence type="ECO:0000256" key="4">
    <source>
        <dbReference type="ARBA" id="ARBA00022741"/>
    </source>
</evidence>
<dbReference type="VEuPathDB" id="TrichDB:TVAGG3_0074070"/>
<keyword evidence="3" id="KW-0808">Transferase</keyword>
<evidence type="ECO:0000256" key="7">
    <source>
        <dbReference type="ARBA" id="ARBA00047899"/>
    </source>
</evidence>
<evidence type="ECO:0000256" key="5">
    <source>
        <dbReference type="ARBA" id="ARBA00022777"/>
    </source>
</evidence>
<evidence type="ECO:0000256" key="10">
    <source>
        <dbReference type="RuleBase" id="RU000304"/>
    </source>
</evidence>
<dbReference type="PROSITE" id="PS00108">
    <property type="entry name" value="PROTEIN_KINASE_ST"/>
    <property type="match status" value="1"/>
</dbReference>
<comment type="catalytic activity">
    <reaction evidence="8">
        <text>L-seryl-[protein] + ATP = O-phospho-L-seryl-[protein] + ADP + H(+)</text>
        <dbReference type="Rhea" id="RHEA:17989"/>
        <dbReference type="Rhea" id="RHEA-COMP:9863"/>
        <dbReference type="Rhea" id="RHEA-COMP:11604"/>
        <dbReference type="ChEBI" id="CHEBI:15378"/>
        <dbReference type="ChEBI" id="CHEBI:29999"/>
        <dbReference type="ChEBI" id="CHEBI:30616"/>
        <dbReference type="ChEBI" id="CHEBI:83421"/>
        <dbReference type="ChEBI" id="CHEBI:456216"/>
        <dbReference type="EC" id="2.7.11.1"/>
    </reaction>
</comment>
<comment type="catalytic activity">
    <reaction evidence="7">
        <text>L-threonyl-[protein] + ATP = O-phospho-L-threonyl-[protein] + ADP + H(+)</text>
        <dbReference type="Rhea" id="RHEA:46608"/>
        <dbReference type="Rhea" id="RHEA-COMP:11060"/>
        <dbReference type="Rhea" id="RHEA-COMP:11605"/>
        <dbReference type="ChEBI" id="CHEBI:15378"/>
        <dbReference type="ChEBI" id="CHEBI:30013"/>
        <dbReference type="ChEBI" id="CHEBI:30616"/>
        <dbReference type="ChEBI" id="CHEBI:61977"/>
        <dbReference type="ChEBI" id="CHEBI:456216"/>
        <dbReference type="EC" id="2.7.11.1"/>
    </reaction>
</comment>
<dbReference type="SMR" id="A2E0M1"/>
<dbReference type="Proteomes" id="UP000001542">
    <property type="component" value="Unassembled WGS sequence"/>
</dbReference>
<dbReference type="SUPFAM" id="SSF56112">
    <property type="entry name" value="Protein kinase-like (PK-like)"/>
    <property type="match status" value="1"/>
</dbReference>
<evidence type="ECO:0000256" key="2">
    <source>
        <dbReference type="ARBA" id="ARBA00022527"/>
    </source>
</evidence>
<dbReference type="STRING" id="5722.A2E0M1"/>
<dbReference type="FunFam" id="3.30.200.20:FF:000088">
    <property type="entry name" value="Casein kinase II subunit alpha"/>
    <property type="match status" value="1"/>
</dbReference>
<dbReference type="GO" id="GO:0004674">
    <property type="term" value="F:protein serine/threonine kinase activity"/>
    <property type="evidence" value="ECO:0000318"/>
    <property type="project" value="GO_Central"/>
</dbReference>
<dbReference type="GO" id="GO:0005956">
    <property type="term" value="C:protein kinase CK2 complex"/>
    <property type="evidence" value="ECO:0000318"/>
    <property type="project" value="GO_Central"/>
</dbReference>
<dbReference type="EMBL" id="DS113280">
    <property type="protein sequence ID" value="EAY13766.1"/>
    <property type="molecule type" value="Genomic_DNA"/>
</dbReference>
<keyword evidence="5 12" id="KW-0418">Kinase</keyword>
<dbReference type="RefSeq" id="XP_001325989.1">
    <property type="nucleotide sequence ID" value="XM_001325954.1"/>
</dbReference>
<dbReference type="Gene3D" id="3.30.200.20">
    <property type="entry name" value="Phosphorylase Kinase, domain 1"/>
    <property type="match status" value="1"/>
</dbReference>
<keyword evidence="4 9" id="KW-0547">Nucleotide-binding</keyword>
<dbReference type="PANTHER" id="PTHR24054">
    <property type="entry name" value="CASEIN KINASE II SUBUNIT ALPHA"/>
    <property type="match status" value="1"/>
</dbReference>
<keyword evidence="6 9" id="KW-0067">ATP-binding</keyword>
<dbReference type="PANTHER" id="PTHR24054:SF0">
    <property type="entry name" value="CASEIN KINASE II SUBUNIT ALPHA"/>
    <property type="match status" value="1"/>
</dbReference>
<accession>A2E0M1</accession>
<dbReference type="GO" id="GO:0005634">
    <property type="term" value="C:nucleus"/>
    <property type="evidence" value="ECO:0000318"/>
    <property type="project" value="GO_Central"/>
</dbReference>
<sequence length="371" mass="43112">MLETSGDDLPVPNKVINYRIIATSRVHAYISKYIYPSFLSYSEFGLSFGVLSKYRVNKIIGFGKYSTVFMATNGKKKVAIKVFKDVKEITIKREVFILKTCRKLSNIVQIIDVVKDPKYNSISIVMEYCKASNAEILENLSLDDFRIYIYQLINGLYNLHSHGIIHRDIKPENILYDKKTKQLKIGDLGLAEIYFPLQQYTTGLGTLRWMAPELIFDYKFYDYAVDMWAVGIILYVITIDYNKKNYETLGQMAIAVSEMLTPSEVLTFIDKYGIFIPNSLLSAMPQVNFNMWPTYIEHMKPKFKDDDMIDLMRKLLVADPQRRLSAMEALEHPFFDKVPPEFKEINKKHKLKHSIMVRANAIKNNIKKRNI</sequence>
<feature type="binding site" evidence="9">
    <location>
        <position position="81"/>
    </location>
    <ligand>
        <name>ATP</name>
        <dbReference type="ChEBI" id="CHEBI:30616"/>
    </ligand>
</feature>
<evidence type="ECO:0000256" key="8">
    <source>
        <dbReference type="ARBA" id="ARBA00048679"/>
    </source>
</evidence>
<feature type="domain" description="Protein kinase" evidence="11">
    <location>
        <begin position="54"/>
        <end position="335"/>
    </location>
</feature>